<keyword evidence="3" id="KW-1133">Transmembrane helix</keyword>
<evidence type="ECO:0000256" key="1">
    <source>
        <dbReference type="SAM" id="Coils"/>
    </source>
</evidence>
<keyword evidence="1" id="KW-0175">Coiled coil</keyword>
<feature type="compositionally biased region" description="Acidic residues" evidence="2">
    <location>
        <begin position="188"/>
        <end position="200"/>
    </location>
</feature>
<name>A0A1F6BXC3_9BACT</name>
<evidence type="ECO:0000313" key="4">
    <source>
        <dbReference type="EMBL" id="OGG41604.1"/>
    </source>
</evidence>
<dbReference type="AlphaFoldDB" id="A0A1F6BXC3"/>
<dbReference type="EMBL" id="MFKO01000005">
    <property type="protein sequence ID" value="OGG41604.1"/>
    <property type="molecule type" value="Genomic_DNA"/>
</dbReference>
<dbReference type="Proteomes" id="UP000176322">
    <property type="component" value="Unassembled WGS sequence"/>
</dbReference>
<sequence length="200" mass="22247">MARTKKQSASKNEKKDIPSESVVDDSESFLPAPHQRGTFSKGRIFVVLLLLLVIISGIFFAHRSYFNPEAVANREAERQKAENEELIEEVGKLMILPQEEPLIYQIDDPELLMSEQPFFVGAEEGDKLIVYPNAAKAIIYSQTRKMIVNVGPVTFDEGQVSNVRIEPSSPPPPATTSPQTISSSSTPEVEDEQEVSDIEE</sequence>
<feature type="region of interest" description="Disordered" evidence="2">
    <location>
        <begin position="1"/>
        <end position="28"/>
    </location>
</feature>
<protein>
    <submittedName>
        <fullName evidence="4">Uncharacterized protein</fullName>
    </submittedName>
</protein>
<keyword evidence="3" id="KW-0812">Transmembrane</keyword>
<feature type="compositionally biased region" description="Low complexity" evidence="2">
    <location>
        <begin position="176"/>
        <end position="187"/>
    </location>
</feature>
<proteinExistence type="predicted"/>
<accession>A0A1F6BXC3</accession>
<evidence type="ECO:0000313" key="5">
    <source>
        <dbReference type="Proteomes" id="UP000176322"/>
    </source>
</evidence>
<dbReference type="STRING" id="1798475.A2837_00410"/>
<evidence type="ECO:0000256" key="2">
    <source>
        <dbReference type="SAM" id="MobiDB-lite"/>
    </source>
</evidence>
<feature type="transmembrane region" description="Helical" evidence="3">
    <location>
        <begin position="44"/>
        <end position="62"/>
    </location>
</feature>
<feature type="region of interest" description="Disordered" evidence="2">
    <location>
        <begin position="162"/>
        <end position="200"/>
    </location>
</feature>
<organism evidence="4 5">
    <name type="scientific">Candidatus Kaiserbacteria bacterium RIFCSPHIGHO2_01_FULL_46_22</name>
    <dbReference type="NCBI Taxonomy" id="1798475"/>
    <lineage>
        <taxon>Bacteria</taxon>
        <taxon>Candidatus Kaiseribacteriota</taxon>
    </lineage>
</organism>
<gene>
    <name evidence="4" type="ORF">A2837_00410</name>
</gene>
<feature type="coiled-coil region" evidence="1">
    <location>
        <begin position="69"/>
        <end position="96"/>
    </location>
</feature>
<comment type="caution">
    <text evidence="4">The sequence shown here is derived from an EMBL/GenBank/DDBJ whole genome shotgun (WGS) entry which is preliminary data.</text>
</comment>
<evidence type="ECO:0000256" key="3">
    <source>
        <dbReference type="SAM" id="Phobius"/>
    </source>
</evidence>
<keyword evidence="3" id="KW-0472">Membrane</keyword>
<reference evidence="4 5" key="1">
    <citation type="journal article" date="2016" name="Nat. Commun.">
        <title>Thousands of microbial genomes shed light on interconnected biogeochemical processes in an aquifer system.</title>
        <authorList>
            <person name="Anantharaman K."/>
            <person name="Brown C.T."/>
            <person name="Hug L.A."/>
            <person name="Sharon I."/>
            <person name="Castelle C.J."/>
            <person name="Probst A.J."/>
            <person name="Thomas B.C."/>
            <person name="Singh A."/>
            <person name="Wilkins M.J."/>
            <person name="Karaoz U."/>
            <person name="Brodie E.L."/>
            <person name="Williams K.H."/>
            <person name="Hubbard S.S."/>
            <person name="Banfield J.F."/>
        </authorList>
    </citation>
    <scope>NUCLEOTIDE SEQUENCE [LARGE SCALE GENOMIC DNA]</scope>
</reference>